<dbReference type="InterPro" id="IPR008949">
    <property type="entry name" value="Isoprenoid_synthase_dom_sf"/>
</dbReference>
<dbReference type="Gene3D" id="1.10.600.10">
    <property type="entry name" value="Farnesyl Diphosphate Synthase"/>
    <property type="match status" value="1"/>
</dbReference>
<dbReference type="EMBL" id="VORV01000007">
    <property type="protein sequence ID" value="TXD77386.1"/>
    <property type="molecule type" value="Genomic_DNA"/>
</dbReference>
<evidence type="ECO:0000313" key="1">
    <source>
        <dbReference type="EMBL" id="PZX59348.1"/>
    </source>
</evidence>
<sequence>MNFLNFPSALHVKTRYTDESVLKWAETWLVTSDGNPDWEIIERCRVQQLNWFTCYLFPGMELNKLERIAKLFFCLFILDDLLDLMDDEEAEGFLQEMAHDQLIEGKMILTGLGLPIDTCYLDILECFSQEALKDRFQRAWNLHIAGLEWEMKNRRGKWKLTLEDYQYMRPHSSGVYIAIELLRGDILFNSDTMELENDIARFVCLSNDLVSAPKERAIGDMHNEVLLLSEEYGEEVAIEMVKGELSYLQKKIRTSSILISQVSMENKIWVDGLLLLLGGCLYWSAETERYNVSGD</sequence>
<dbReference type="EMBL" id="QKZU01000004">
    <property type="protein sequence ID" value="PZX59348.1"/>
    <property type="molecule type" value="Genomic_DNA"/>
</dbReference>
<reference evidence="1 3" key="1">
    <citation type="submission" date="2018-06" db="EMBL/GenBank/DDBJ databases">
        <title>Genomic Encyclopedia of Archaeal and Bacterial Type Strains, Phase II (KMG-II): from individual species to whole genera.</title>
        <authorList>
            <person name="Goeker M."/>
        </authorList>
    </citation>
    <scope>NUCLEOTIDE SEQUENCE [LARGE SCALE GENOMIC DNA]</scope>
    <source>
        <strain evidence="1 3">DSM 22686</strain>
    </source>
</reference>
<evidence type="ECO:0008006" key="5">
    <source>
        <dbReference type="Google" id="ProtNLM"/>
    </source>
</evidence>
<accession>A0A2W7REH2</accession>
<evidence type="ECO:0000313" key="2">
    <source>
        <dbReference type="EMBL" id="TXD77386.1"/>
    </source>
</evidence>
<dbReference type="Proteomes" id="UP000249115">
    <property type="component" value="Unassembled WGS sequence"/>
</dbReference>
<dbReference type="AlphaFoldDB" id="A0A2W7REH2"/>
<gene>
    <name evidence="2" type="ORF">ESW18_11300</name>
    <name evidence="1" type="ORF">LV84_01379</name>
</gene>
<comment type="caution">
    <text evidence="1">The sequence shown here is derived from an EMBL/GenBank/DDBJ whole genome shotgun (WGS) entry which is preliminary data.</text>
</comment>
<dbReference type="RefSeq" id="WP_086501245.1">
    <property type="nucleotide sequence ID" value="NZ_MSSV01000007.1"/>
</dbReference>
<organism evidence="1 3">
    <name type="scientific">Algoriphagus ratkowskyi</name>
    <dbReference type="NCBI Taxonomy" id="57028"/>
    <lineage>
        <taxon>Bacteria</taxon>
        <taxon>Pseudomonadati</taxon>
        <taxon>Bacteroidota</taxon>
        <taxon>Cytophagia</taxon>
        <taxon>Cytophagales</taxon>
        <taxon>Cyclobacteriaceae</taxon>
        <taxon>Algoriphagus</taxon>
    </lineage>
</organism>
<evidence type="ECO:0000313" key="4">
    <source>
        <dbReference type="Proteomes" id="UP000321927"/>
    </source>
</evidence>
<reference evidence="2 4" key="2">
    <citation type="submission" date="2019-08" db="EMBL/GenBank/DDBJ databases">
        <title>Genome of Algoriphagus ratkowskyi IC026.</title>
        <authorList>
            <person name="Bowman J.P."/>
        </authorList>
    </citation>
    <scope>NUCLEOTIDE SEQUENCE [LARGE SCALE GENOMIC DNA]</scope>
    <source>
        <strain evidence="2 4">IC026</strain>
    </source>
</reference>
<proteinExistence type="predicted"/>
<dbReference type="Proteomes" id="UP000321927">
    <property type="component" value="Unassembled WGS sequence"/>
</dbReference>
<keyword evidence="4" id="KW-1185">Reference proteome</keyword>
<dbReference type="Pfam" id="PF19086">
    <property type="entry name" value="Terpene_syn_C_2"/>
    <property type="match status" value="1"/>
</dbReference>
<evidence type="ECO:0000313" key="3">
    <source>
        <dbReference type="Proteomes" id="UP000249115"/>
    </source>
</evidence>
<dbReference type="OrthoDB" id="2989600at2"/>
<protein>
    <recommendedName>
        <fullName evidence="5">Terpene synthase</fullName>
    </recommendedName>
</protein>
<name>A0A2W7REH2_9BACT</name>
<dbReference type="SUPFAM" id="SSF48576">
    <property type="entry name" value="Terpenoid synthases"/>
    <property type="match status" value="1"/>
</dbReference>